<dbReference type="EMBL" id="CP133659">
    <property type="protein sequence ID" value="WMW66127.1"/>
    <property type="molecule type" value="Genomic_DNA"/>
</dbReference>
<dbReference type="InterPro" id="IPR050469">
    <property type="entry name" value="Diguanylate_Cyclase"/>
</dbReference>
<feature type="domain" description="GGDEF" evidence="4">
    <location>
        <begin position="154"/>
        <end position="288"/>
    </location>
</feature>
<dbReference type="PANTHER" id="PTHR45138">
    <property type="entry name" value="REGULATORY COMPONENTS OF SENSORY TRANSDUCTION SYSTEM"/>
    <property type="match status" value="1"/>
</dbReference>
<dbReference type="EC" id="2.7.7.65" evidence="1"/>
<feature type="compositionally biased region" description="Basic and acidic residues" evidence="3">
    <location>
        <begin position="1"/>
        <end position="10"/>
    </location>
</feature>
<dbReference type="NCBIfam" id="TIGR00254">
    <property type="entry name" value="GGDEF"/>
    <property type="match status" value="1"/>
</dbReference>
<dbReference type="Gene3D" id="3.30.70.270">
    <property type="match status" value="1"/>
</dbReference>
<proteinExistence type="predicted"/>
<dbReference type="SMART" id="SM00267">
    <property type="entry name" value="GGDEF"/>
    <property type="match status" value="1"/>
</dbReference>
<evidence type="ECO:0000259" key="4">
    <source>
        <dbReference type="PROSITE" id="PS50887"/>
    </source>
</evidence>
<evidence type="ECO:0000256" key="1">
    <source>
        <dbReference type="ARBA" id="ARBA00012528"/>
    </source>
</evidence>
<dbReference type="PANTHER" id="PTHR45138:SF9">
    <property type="entry name" value="DIGUANYLATE CYCLASE DGCM-RELATED"/>
    <property type="match status" value="1"/>
</dbReference>
<accession>A0ABY9R4J5</accession>
<reference evidence="5" key="1">
    <citation type="submission" date="2023-09" db="EMBL/GenBank/DDBJ databases">
        <authorList>
            <consortium name="CW5 consortium"/>
            <person name="Lu C.-W."/>
        </authorList>
    </citation>
    <scope>NUCLEOTIDE SEQUENCE</scope>
    <source>
        <strain evidence="5">KPS</strain>
    </source>
</reference>
<evidence type="ECO:0000313" key="5">
    <source>
        <dbReference type="EMBL" id="WMW66127.1"/>
    </source>
</evidence>
<dbReference type="InterPro" id="IPR043128">
    <property type="entry name" value="Rev_trsase/Diguanyl_cyclase"/>
</dbReference>
<dbReference type="Pfam" id="PF00990">
    <property type="entry name" value="GGDEF"/>
    <property type="match status" value="1"/>
</dbReference>
<evidence type="ECO:0000256" key="2">
    <source>
        <dbReference type="ARBA" id="ARBA00034247"/>
    </source>
</evidence>
<gene>
    <name evidence="5" type="ORF">KPS_000677</name>
</gene>
<dbReference type="RefSeq" id="WP_309542037.1">
    <property type="nucleotide sequence ID" value="NZ_CP133659.1"/>
</dbReference>
<evidence type="ECO:0000313" key="6">
    <source>
        <dbReference type="Proteomes" id="UP001180616"/>
    </source>
</evidence>
<feature type="region of interest" description="Disordered" evidence="3">
    <location>
        <begin position="1"/>
        <end position="39"/>
    </location>
</feature>
<dbReference type="Proteomes" id="UP001180616">
    <property type="component" value="Chromosome"/>
</dbReference>
<dbReference type="SUPFAM" id="SSF55073">
    <property type="entry name" value="Nucleotide cyclase"/>
    <property type="match status" value="1"/>
</dbReference>
<name>A0ABY9R4J5_9BACT</name>
<dbReference type="PROSITE" id="PS50887">
    <property type="entry name" value="GGDEF"/>
    <property type="match status" value="1"/>
</dbReference>
<organism evidence="5 6">
    <name type="scientific">Nitratidesulfovibrio liaohensis</name>
    <dbReference type="NCBI Taxonomy" id="2604158"/>
    <lineage>
        <taxon>Bacteria</taxon>
        <taxon>Pseudomonadati</taxon>
        <taxon>Thermodesulfobacteriota</taxon>
        <taxon>Desulfovibrionia</taxon>
        <taxon>Desulfovibrionales</taxon>
        <taxon>Desulfovibrionaceae</taxon>
        <taxon>Nitratidesulfovibrio</taxon>
    </lineage>
</organism>
<evidence type="ECO:0000256" key="3">
    <source>
        <dbReference type="SAM" id="MobiDB-lite"/>
    </source>
</evidence>
<dbReference type="InterPro" id="IPR029787">
    <property type="entry name" value="Nucleotide_cyclase"/>
</dbReference>
<dbReference type="CDD" id="cd01949">
    <property type="entry name" value="GGDEF"/>
    <property type="match status" value="1"/>
</dbReference>
<keyword evidence="6" id="KW-1185">Reference proteome</keyword>
<dbReference type="InterPro" id="IPR000160">
    <property type="entry name" value="GGDEF_dom"/>
</dbReference>
<sequence>MARKPTDADRSASPAGPTGSTGFANAEAPGGSAQLLDELDALRRALAEEAARNASHAPDMPDDKPADGPLLAVARLFPGMTRQRWLALAEEHGLRQWFAIDLDKSTNFNLRELQKAVEELAHQRDHDPLTGLMNRRAFLRQVELELQRVHRGGAELCLAMLDLDDFKGVNDTWGHACGDLVLQRMADLLRDATRAYDVAARIGGEEFVLLLPGASPMRAQALLERLLQDLRDEAFECRDETFQVSFSAGIAGCKGATVCQAEELLDRADKALYEAKASGKARVRVHRLPGVPDYDRSTMVQSDEKQFLFSGNDE</sequence>
<comment type="catalytic activity">
    <reaction evidence="2">
        <text>2 GTP = 3',3'-c-di-GMP + 2 diphosphate</text>
        <dbReference type="Rhea" id="RHEA:24898"/>
        <dbReference type="ChEBI" id="CHEBI:33019"/>
        <dbReference type="ChEBI" id="CHEBI:37565"/>
        <dbReference type="ChEBI" id="CHEBI:58805"/>
        <dbReference type="EC" id="2.7.7.65"/>
    </reaction>
</comment>
<protein>
    <recommendedName>
        <fullName evidence="1">diguanylate cyclase</fullName>
        <ecNumber evidence="1">2.7.7.65</ecNumber>
    </recommendedName>
</protein>